<keyword evidence="5" id="KW-0119">Carbohydrate metabolism</keyword>
<dbReference type="PANTHER" id="PTHR31983">
    <property type="entry name" value="ENDO-1,3(4)-BETA-GLUCANASE 1"/>
    <property type="match status" value="1"/>
</dbReference>
<evidence type="ECO:0000313" key="11">
    <source>
        <dbReference type="EMBL" id="KIY52601.1"/>
    </source>
</evidence>
<accession>A0A0D7AMR5</accession>
<keyword evidence="12" id="KW-1185">Reference proteome</keyword>
<keyword evidence="7" id="KW-0961">Cell wall biogenesis/degradation</keyword>
<keyword evidence="8" id="KW-0624">Polysaccharide degradation</keyword>
<sequence>MAKSARRQPQAWKLKWPISISGSALQSRWCDQQFQLSRILTSDKNSRMAPKETSHQSSLNDGKSRWELEVLESNPLSVSEEGSPNISYQSLTTYLFESIGTSLMDAESTWVTLSADDKRDVAGLSEKMGQLSVDSDVASQPEEATPLESMSDDLRAALEHQRSYQRTPLNDLDSFFRLHTWVAAFNQYIDTTDPTDTERHVRDDADVESRSADVRDYKPSTKRHSWASGIANGAGSRNQESSGEAINGYYGSLLWANVTGNSDIVDYTRLLLATEQHGAQVYWHPYPEANGSACDQPDPEQDVHNLVTMGNAEDWQAASNGRFWGDEQIEIAAVQMLPVKPVNKFRNTSTTWLGRRTSTPNLSEATTMSSSLTTWDPGNSYGNQVPRHARGDISAAAVFNLSFAPNMGATYALENDQYVTADDTGTYALSAARSVASMWELYMIRQQDSAESGVDTILAKPNSAYLIVESDRAVVNNVTNVTSAEGFRLIRVWFRFSKETIARGDLETKATEHDVNLTENR</sequence>
<keyword evidence="4" id="KW-0378">Hydrolase</keyword>
<feature type="domain" description="Glycosyl hydrolase family 81 C-terminal" evidence="10">
    <location>
        <begin position="222"/>
        <end position="347"/>
    </location>
</feature>
<name>A0A0D7AMR5_9AGAR</name>
<proteinExistence type="inferred from homology"/>
<keyword evidence="6" id="KW-0326">Glycosidase</keyword>
<evidence type="ECO:0000256" key="5">
    <source>
        <dbReference type="ARBA" id="ARBA00023277"/>
    </source>
</evidence>
<reference evidence="11 12" key="1">
    <citation type="journal article" date="2015" name="Fungal Genet. Biol.">
        <title>Evolution of novel wood decay mechanisms in Agaricales revealed by the genome sequences of Fistulina hepatica and Cylindrobasidium torrendii.</title>
        <authorList>
            <person name="Floudas D."/>
            <person name="Held B.W."/>
            <person name="Riley R."/>
            <person name="Nagy L.G."/>
            <person name="Koehler G."/>
            <person name="Ransdell A.S."/>
            <person name="Younus H."/>
            <person name="Chow J."/>
            <person name="Chiniquy J."/>
            <person name="Lipzen A."/>
            <person name="Tritt A."/>
            <person name="Sun H."/>
            <person name="Haridas S."/>
            <person name="LaButti K."/>
            <person name="Ohm R.A."/>
            <person name="Kues U."/>
            <person name="Blanchette R.A."/>
            <person name="Grigoriev I.V."/>
            <person name="Minto R.E."/>
            <person name="Hibbett D.S."/>
        </authorList>
    </citation>
    <scope>NUCLEOTIDE SEQUENCE [LARGE SCALE GENOMIC DNA]</scope>
    <source>
        <strain evidence="11 12">ATCC 64428</strain>
    </source>
</reference>
<feature type="region of interest" description="Disordered" evidence="9">
    <location>
        <begin position="192"/>
        <end position="219"/>
    </location>
</feature>
<dbReference type="GO" id="GO:0000272">
    <property type="term" value="P:polysaccharide catabolic process"/>
    <property type="evidence" value="ECO:0007669"/>
    <property type="project" value="UniProtKB-KW"/>
</dbReference>
<gene>
    <name evidence="11" type="ORF">FISHEDRAFT_55830</name>
</gene>
<dbReference type="GO" id="GO:0042973">
    <property type="term" value="F:glucan endo-1,3-beta-D-glucosidase activity"/>
    <property type="evidence" value="ECO:0007669"/>
    <property type="project" value="UniProtKB-EC"/>
</dbReference>
<feature type="compositionally biased region" description="Basic and acidic residues" evidence="9">
    <location>
        <begin position="196"/>
        <end position="219"/>
    </location>
</feature>
<evidence type="ECO:0000256" key="2">
    <source>
        <dbReference type="ARBA" id="ARBA00010730"/>
    </source>
</evidence>
<evidence type="ECO:0000313" key="12">
    <source>
        <dbReference type="Proteomes" id="UP000054144"/>
    </source>
</evidence>
<evidence type="ECO:0000256" key="7">
    <source>
        <dbReference type="ARBA" id="ARBA00023316"/>
    </source>
</evidence>
<dbReference type="InterPro" id="IPR040720">
    <property type="entry name" value="GH81_C"/>
</dbReference>
<dbReference type="PROSITE" id="PS52008">
    <property type="entry name" value="GH81"/>
    <property type="match status" value="1"/>
</dbReference>
<evidence type="ECO:0000256" key="3">
    <source>
        <dbReference type="ARBA" id="ARBA00012780"/>
    </source>
</evidence>
<dbReference type="Gene3D" id="2.80.10.50">
    <property type="match status" value="1"/>
</dbReference>
<evidence type="ECO:0000256" key="6">
    <source>
        <dbReference type="ARBA" id="ARBA00023295"/>
    </source>
</evidence>
<comment type="catalytic activity">
    <reaction evidence="1">
        <text>Hydrolysis of (1-&gt;3)-beta-D-glucosidic linkages in (1-&gt;3)-beta-D-glucans.</text>
        <dbReference type="EC" id="3.2.1.39"/>
    </reaction>
</comment>
<evidence type="ECO:0000256" key="4">
    <source>
        <dbReference type="ARBA" id="ARBA00022801"/>
    </source>
</evidence>
<protein>
    <recommendedName>
        <fullName evidence="3">glucan endo-1,3-beta-D-glucosidase</fullName>
        <ecNumber evidence="3">3.2.1.39</ecNumber>
    </recommendedName>
</protein>
<dbReference type="OrthoDB" id="4473401at2759"/>
<evidence type="ECO:0000256" key="9">
    <source>
        <dbReference type="SAM" id="MobiDB-lite"/>
    </source>
</evidence>
<dbReference type="PANTHER" id="PTHR31983:SF0">
    <property type="entry name" value="GLUCAN ENDO-1,3-BETA-D-GLUCOSIDASE 2"/>
    <property type="match status" value="1"/>
</dbReference>
<organism evidence="11 12">
    <name type="scientific">Fistulina hepatica ATCC 64428</name>
    <dbReference type="NCBI Taxonomy" id="1128425"/>
    <lineage>
        <taxon>Eukaryota</taxon>
        <taxon>Fungi</taxon>
        <taxon>Dikarya</taxon>
        <taxon>Basidiomycota</taxon>
        <taxon>Agaricomycotina</taxon>
        <taxon>Agaricomycetes</taxon>
        <taxon>Agaricomycetidae</taxon>
        <taxon>Agaricales</taxon>
        <taxon>Fistulinaceae</taxon>
        <taxon>Fistulina</taxon>
    </lineage>
</organism>
<dbReference type="Proteomes" id="UP000054144">
    <property type="component" value="Unassembled WGS sequence"/>
</dbReference>
<dbReference type="Pfam" id="PF17652">
    <property type="entry name" value="Glyco_hydro81C"/>
    <property type="match status" value="1"/>
</dbReference>
<dbReference type="AlphaFoldDB" id="A0A0D7AMR5"/>
<dbReference type="GO" id="GO:0071555">
    <property type="term" value="P:cell wall organization"/>
    <property type="evidence" value="ECO:0007669"/>
    <property type="project" value="UniProtKB-KW"/>
</dbReference>
<feature type="region of interest" description="Disordered" evidence="9">
    <location>
        <begin position="44"/>
        <end position="64"/>
    </location>
</feature>
<dbReference type="EC" id="3.2.1.39" evidence="3"/>
<evidence type="ECO:0000256" key="8">
    <source>
        <dbReference type="ARBA" id="ARBA00023326"/>
    </source>
</evidence>
<dbReference type="InterPro" id="IPR005200">
    <property type="entry name" value="Endo-beta-glucanase"/>
</dbReference>
<dbReference type="GO" id="GO:0052861">
    <property type="term" value="F:endo-1,3(4)-beta-glucanase activity"/>
    <property type="evidence" value="ECO:0007669"/>
    <property type="project" value="InterPro"/>
</dbReference>
<feature type="compositionally biased region" description="Basic and acidic residues" evidence="9">
    <location>
        <begin position="44"/>
        <end position="54"/>
    </location>
</feature>
<dbReference type="EMBL" id="KN881637">
    <property type="protein sequence ID" value="KIY52601.1"/>
    <property type="molecule type" value="Genomic_DNA"/>
</dbReference>
<evidence type="ECO:0000259" key="10">
    <source>
        <dbReference type="Pfam" id="PF17652"/>
    </source>
</evidence>
<comment type="similarity">
    <text evidence="2">Belongs to the glycosyl hydrolase 81 family.</text>
</comment>
<evidence type="ECO:0000256" key="1">
    <source>
        <dbReference type="ARBA" id="ARBA00000382"/>
    </source>
</evidence>